<keyword evidence="8" id="KW-1185">Reference proteome</keyword>
<evidence type="ECO:0000256" key="5">
    <source>
        <dbReference type="RuleBase" id="RU361157"/>
    </source>
</evidence>
<dbReference type="EMBL" id="JACJSG010000001">
    <property type="protein sequence ID" value="MBD2499151.1"/>
    <property type="molecule type" value="Genomic_DNA"/>
</dbReference>
<dbReference type="PANTHER" id="PTHR43229">
    <property type="entry name" value="NODULATION PROTEIN J"/>
    <property type="match status" value="1"/>
</dbReference>
<evidence type="ECO:0000256" key="4">
    <source>
        <dbReference type="ARBA" id="ARBA00023136"/>
    </source>
</evidence>
<evidence type="ECO:0000256" key="1">
    <source>
        <dbReference type="ARBA" id="ARBA00004141"/>
    </source>
</evidence>
<comment type="caution">
    <text evidence="5">Lacks conserved residue(s) required for the propagation of feature annotation.</text>
</comment>
<name>A0ABR8CYD4_9NOST</name>
<comment type="caution">
    <text evidence="7">The sequence shown here is derived from an EMBL/GenBank/DDBJ whole genome shotgun (WGS) entry which is preliminary data.</text>
</comment>
<evidence type="ECO:0000256" key="2">
    <source>
        <dbReference type="ARBA" id="ARBA00022692"/>
    </source>
</evidence>
<gene>
    <name evidence="7" type="ORF">H6G83_00750</name>
</gene>
<dbReference type="InterPro" id="IPR013525">
    <property type="entry name" value="ABC2_TM"/>
</dbReference>
<keyword evidence="3 5" id="KW-1133">Transmembrane helix</keyword>
<dbReference type="PRINTS" id="PR00164">
    <property type="entry name" value="ABC2TRNSPORT"/>
</dbReference>
<comment type="subcellular location">
    <subcellularLocation>
        <location evidence="5">Cell membrane</location>
        <topology evidence="5">Multi-pass membrane protein</topology>
    </subcellularLocation>
    <subcellularLocation>
        <location evidence="1">Membrane</location>
        <topology evidence="1">Multi-pass membrane protein</topology>
    </subcellularLocation>
</comment>
<dbReference type="InterPro" id="IPR000412">
    <property type="entry name" value="ABC_2_transport"/>
</dbReference>
<dbReference type="PROSITE" id="PS51012">
    <property type="entry name" value="ABC_TM2"/>
    <property type="match status" value="1"/>
</dbReference>
<keyword evidence="2 5" id="KW-0812">Transmembrane</keyword>
<reference evidence="7 8" key="1">
    <citation type="journal article" date="2020" name="ISME J.">
        <title>Comparative genomics reveals insights into cyanobacterial evolution and habitat adaptation.</title>
        <authorList>
            <person name="Chen M.Y."/>
            <person name="Teng W.K."/>
            <person name="Zhao L."/>
            <person name="Hu C.X."/>
            <person name="Zhou Y.K."/>
            <person name="Han B.P."/>
            <person name="Song L.R."/>
            <person name="Shu W.S."/>
        </authorList>
    </citation>
    <scope>NUCLEOTIDE SEQUENCE [LARGE SCALE GENOMIC DNA]</scope>
    <source>
        <strain evidence="7 8">FACHB-119</strain>
    </source>
</reference>
<accession>A0ABR8CYD4</accession>
<protein>
    <recommendedName>
        <fullName evidence="5">Transport permease protein</fullName>
    </recommendedName>
</protein>
<sequence length="283" mass="31470">MTQPEPDALLRGWVEQPQRRRNLTSAIKELITKSLIIAELEVRKLRHDPTDLIVRSVQPSLWLLIFGQVFARIREIPTGNLAYLEFMSAGILAQSVLYVAIFTGGMALIWERDLGIVHKFLASPTPRIAMVLGKSIACGVRCLSQVFVIYVLTFLLGVQLNFHPLAILGVLLLVFMGAACFCTFSLIIGCLAKTRERMTGIGQLLTMPLFFASNAIYPVSMMPDWLKFLSHINPLTYQVDALRGTMLLHGSSVYGFGLDCTILLVTLIVLTLICGKLYPRVAM</sequence>
<comment type="similarity">
    <text evidence="5">Belongs to the ABC-2 integral membrane protein family.</text>
</comment>
<keyword evidence="5" id="KW-1003">Cell membrane</keyword>
<dbReference type="InterPro" id="IPR047817">
    <property type="entry name" value="ABC2_TM_bact-type"/>
</dbReference>
<feature type="domain" description="ABC transmembrane type-2" evidence="6">
    <location>
        <begin position="50"/>
        <end position="281"/>
    </location>
</feature>
<feature type="transmembrane region" description="Helical" evidence="5">
    <location>
        <begin position="91"/>
        <end position="110"/>
    </location>
</feature>
<keyword evidence="5" id="KW-0813">Transport</keyword>
<evidence type="ECO:0000313" key="7">
    <source>
        <dbReference type="EMBL" id="MBD2499151.1"/>
    </source>
</evidence>
<evidence type="ECO:0000256" key="3">
    <source>
        <dbReference type="ARBA" id="ARBA00022989"/>
    </source>
</evidence>
<feature type="transmembrane region" description="Helical" evidence="5">
    <location>
        <begin position="253"/>
        <end position="278"/>
    </location>
</feature>
<keyword evidence="4 5" id="KW-0472">Membrane</keyword>
<dbReference type="RefSeq" id="WP_190465618.1">
    <property type="nucleotide sequence ID" value="NZ_JACJSG010000001.1"/>
</dbReference>
<dbReference type="PANTHER" id="PTHR43229:SF2">
    <property type="entry name" value="NODULATION PROTEIN J"/>
    <property type="match status" value="1"/>
</dbReference>
<evidence type="ECO:0000259" key="6">
    <source>
        <dbReference type="PROSITE" id="PS51012"/>
    </source>
</evidence>
<evidence type="ECO:0000313" key="8">
    <source>
        <dbReference type="Proteomes" id="UP000661112"/>
    </source>
</evidence>
<dbReference type="Pfam" id="PF01061">
    <property type="entry name" value="ABC2_membrane"/>
    <property type="match status" value="1"/>
</dbReference>
<organism evidence="7 8">
    <name type="scientific">Anabaena azotica FACHB-119</name>
    <dbReference type="NCBI Taxonomy" id="947527"/>
    <lineage>
        <taxon>Bacteria</taxon>
        <taxon>Bacillati</taxon>
        <taxon>Cyanobacteriota</taxon>
        <taxon>Cyanophyceae</taxon>
        <taxon>Nostocales</taxon>
        <taxon>Nostocaceae</taxon>
        <taxon>Anabaena</taxon>
        <taxon>Anabaena azotica</taxon>
    </lineage>
</organism>
<dbReference type="InterPro" id="IPR051784">
    <property type="entry name" value="Nod_factor_ABC_transporter"/>
</dbReference>
<dbReference type="Proteomes" id="UP000661112">
    <property type="component" value="Unassembled WGS sequence"/>
</dbReference>
<feature type="transmembrane region" description="Helical" evidence="5">
    <location>
        <begin position="204"/>
        <end position="220"/>
    </location>
</feature>
<feature type="transmembrane region" description="Helical" evidence="5">
    <location>
        <begin position="131"/>
        <end position="153"/>
    </location>
</feature>
<dbReference type="PIRSF" id="PIRSF006648">
    <property type="entry name" value="DrrB"/>
    <property type="match status" value="1"/>
</dbReference>
<proteinExistence type="inferred from homology"/>
<feature type="transmembrane region" description="Helical" evidence="5">
    <location>
        <begin position="165"/>
        <end position="192"/>
    </location>
</feature>